<gene>
    <name evidence="1" type="ordered locus">PCC7424_2814</name>
</gene>
<dbReference type="AlphaFoldDB" id="B7K8M3"/>
<evidence type="ECO:0008006" key="3">
    <source>
        <dbReference type="Google" id="ProtNLM"/>
    </source>
</evidence>
<sequence>MSLKKTYIDSGVLIAVARASDNMTTKALLILDDPEREFVSSAFVKLEVLSKAIYHKQQEEIEVY</sequence>
<dbReference type="RefSeq" id="WP_015954821.1">
    <property type="nucleotide sequence ID" value="NC_011729.1"/>
</dbReference>
<accession>B7K8M3</accession>
<evidence type="ECO:0000313" key="2">
    <source>
        <dbReference type="Proteomes" id="UP000002384"/>
    </source>
</evidence>
<organism evidence="1 2">
    <name type="scientific">Gloeothece citriformis (strain PCC 7424)</name>
    <name type="common">Cyanothece sp. (strain PCC 7424)</name>
    <dbReference type="NCBI Taxonomy" id="65393"/>
    <lineage>
        <taxon>Bacteria</taxon>
        <taxon>Bacillati</taxon>
        <taxon>Cyanobacteriota</taxon>
        <taxon>Cyanophyceae</taxon>
        <taxon>Oscillatoriophycideae</taxon>
        <taxon>Chroococcales</taxon>
        <taxon>Aphanothecaceae</taxon>
        <taxon>Gloeothece</taxon>
        <taxon>Gloeothece citriformis</taxon>
    </lineage>
</organism>
<dbReference type="KEGG" id="cyc:PCC7424_2814"/>
<reference evidence="2" key="1">
    <citation type="journal article" date="2011" name="MBio">
        <title>Novel metabolic attributes of the genus Cyanothece, comprising a group of unicellular nitrogen-fixing Cyanobacteria.</title>
        <authorList>
            <person name="Bandyopadhyay A."/>
            <person name="Elvitigala T."/>
            <person name="Welsh E."/>
            <person name="Stockel J."/>
            <person name="Liberton M."/>
            <person name="Min H."/>
            <person name="Sherman L.A."/>
            <person name="Pakrasi H.B."/>
        </authorList>
    </citation>
    <scope>NUCLEOTIDE SEQUENCE [LARGE SCALE GENOMIC DNA]</scope>
    <source>
        <strain evidence="2">PCC 7424</strain>
    </source>
</reference>
<dbReference type="HOGENOM" id="CLU_2860224_0_0_3"/>
<protein>
    <recommendedName>
        <fullName evidence="3">PIN domain-containing protein</fullName>
    </recommendedName>
</protein>
<proteinExistence type="predicted"/>
<dbReference type="STRING" id="65393.PCC7424_2814"/>
<dbReference type="eggNOG" id="COG1848">
    <property type="taxonomic scope" value="Bacteria"/>
</dbReference>
<name>B7K8M3_GLOC7</name>
<keyword evidence="2" id="KW-1185">Reference proteome</keyword>
<evidence type="ECO:0000313" key="1">
    <source>
        <dbReference type="EMBL" id="ACK71221.1"/>
    </source>
</evidence>
<dbReference type="EMBL" id="CP001291">
    <property type="protein sequence ID" value="ACK71221.1"/>
    <property type="molecule type" value="Genomic_DNA"/>
</dbReference>
<dbReference type="Proteomes" id="UP000002384">
    <property type="component" value="Chromosome"/>
</dbReference>